<dbReference type="InterPro" id="IPR059020">
    <property type="entry name" value="CapW_CTD"/>
</dbReference>
<dbReference type="AlphaFoldDB" id="F9ZX23"/>
<evidence type="ECO:0000313" key="4">
    <source>
        <dbReference type="Proteomes" id="UP000008888"/>
    </source>
</evidence>
<reference key="2">
    <citation type="submission" date="2011-05" db="EMBL/GenBank/DDBJ databases">
        <title>Complete genome sequence of the aerobic marine methanotroph Methylomonas methanica MC09.</title>
        <authorList>
            <person name="Boden R."/>
            <person name="Cunliffe M."/>
            <person name="Scanlan J."/>
            <person name="Moussard H."/>
            <person name="Kits K.D."/>
            <person name="Klotz M."/>
            <person name="Jetten M."/>
            <person name="Vuilleumier S."/>
            <person name="Han J."/>
            <person name="Peters L."/>
            <person name="Mikhailova N."/>
            <person name="Teshima H."/>
            <person name="Tapia R."/>
            <person name="Kyrpides N."/>
            <person name="Ivanova N."/>
            <person name="Pagani I."/>
            <person name="Cheng J.-F."/>
            <person name="Goodwin L."/>
            <person name="Han C."/>
            <person name="Hauser L."/>
            <person name="Land M."/>
            <person name="Lapidus A."/>
            <person name="Lucas S."/>
            <person name="Pitluck S."/>
            <person name="Woyke T."/>
            <person name="Stein L.Y."/>
            <person name="Murrell C."/>
        </authorList>
    </citation>
    <scope>NUCLEOTIDE SEQUENCE</scope>
    <source>
        <strain>MC09</strain>
    </source>
</reference>
<dbReference type="PROSITE" id="PS52050">
    <property type="entry name" value="WYL"/>
    <property type="match status" value="1"/>
</dbReference>
<name>F9ZX23_METMM</name>
<sequence length="230" mass="26250">MGELTTRMGDRARRASAHAPLEFIGRSNNRYSPDEYLRVISHHDDKALIEQIEDARVDLSPIHLAIFSASFSAAKTGWGIKIVYRSMTSPSGRESIVFPHSIVRAPRRWHMRAWCEERKSFRDFTLGRISSIEAVDTPAPYTKIDDVEWNQILELVIVAHPDLSVEQQEMIAAEYFPGTTAKRLRVRQCLASYVIQDLRLAIDPVTQLPPEYQLLVSNVDKLPNLFVSNF</sequence>
<reference evidence="3 4" key="1">
    <citation type="journal article" date="2011" name="J. Bacteriol.">
        <title>Complete Genome Sequence of the Aerobic Marine Methanotroph Methylomonas methanica MC09.</title>
        <authorList>
            <person name="Boden R."/>
            <person name="Cunliffe M."/>
            <person name="Scanlan J."/>
            <person name="Moussard H."/>
            <person name="Kits K.D."/>
            <person name="Klotz M.G."/>
            <person name="Jetten M.S."/>
            <person name="Vuilleumier S."/>
            <person name="Han J."/>
            <person name="Peters L."/>
            <person name="Mikhailova N."/>
            <person name="Teshima H."/>
            <person name="Tapia R."/>
            <person name="Kyrpides N."/>
            <person name="Ivanova N."/>
            <person name="Pagani I."/>
            <person name="Cheng J.F."/>
            <person name="Goodwin L."/>
            <person name="Han C."/>
            <person name="Hauser L."/>
            <person name="Land M.L."/>
            <person name="Lapidus A."/>
            <person name="Lucas S."/>
            <person name="Pitluck S."/>
            <person name="Woyke T."/>
            <person name="Stein L."/>
            <person name="Murrell J.C."/>
        </authorList>
    </citation>
    <scope>NUCLEOTIDE SEQUENCE [LARGE SCALE GENOMIC DNA]</scope>
    <source>
        <strain evidence="3 4">MC09</strain>
    </source>
</reference>
<evidence type="ECO:0000313" key="3">
    <source>
        <dbReference type="EMBL" id="AEF98484.1"/>
    </source>
</evidence>
<gene>
    <name evidence="3" type="ordered locus">Metme_0030</name>
</gene>
<feature type="domain" description="WYL" evidence="1">
    <location>
        <begin position="80"/>
        <end position="133"/>
    </location>
</feature>
<evidence type="ECO:0000259" key="1">
    <source>
        <dbReference type="Pfam" id="PF13280"/>
    </source>
</evidence>
<proteinExistence type="predicted"/>
<dbReference type="Proteomes" id="UP000008888">
    <property type="component" value="Chromosome"/>
</dbReference>
<feature type="domain" description="DNA-binding transcriptional repressor CapW C-terminal dimerisation" evidence="2">
    <location>
        <begin position="153"/>
        <end position="221"/>
    </location>
</feature>
<protein>
    <submittedName>
        <fullName evidence="3">Uncharacterized protein</fullName>
    </submittedName>
</protein>
<dbReference type="KEGG" id="mmt:Metme_0030"/>
<reference evidence="4" key="3">
    <citation type="submission" date="2011-05" db="EMBL/GenBank/DDBJ databases">
        <title>Complete sequence of Methylomonas methanica MC09.</title>
        <authorList>
            <consortium name="US DOE Joint Genome Institute"/>
            <person name="Lucas S."/>
            <person name="Han J."/>
            <person name="Lapidus A."/>
            <person name="Cheng J.-F."/>
            <person name="Goodwin L."/>
            <person name="Pitluck S."/>
            <person name="Peters L."/>
            <person name="Mikhailova N."/>
            <person name="Teshima H."/>
            <person name="Han C."/>
            <person name="Tapia R."/>
            <person name="Land M."/>
            <person name="Hauser L."/>
            <person name="Kyrpides N."/>
            <person name="Ivanova N."/>
            <person name="Pagani I."/>
            <person name="Stein L."/>
            <person name="Woyke T."/>
        </authorList>
    </citation>
    <scope>NUCLEOTIDE SEQUENCE [LARGE SCALE GENOMIC DNA]</scope>
    <source>
        <strain evidence="4">MC09</strain>
    </source>
</reference>
<dbReference type="EMBL" id="CP002738">
    <property type="protein sequence ID" value="AEF98484.1"/>
    <property type="molecule type" value="Genomic_DNA"/>
</dbReference>
<dbReference type="Pfam" id="PF26107">
    <property type="entry name" value="BrxR_CTD"/>
    <property type="match status" value="1"/>
</dbReference>
<dbReference type="STRING" id="857087.Metme_0030"/>
<keyword evidence="4" id="KW-1185">Reference proteome</keyword>
<dbReference type="Pfam" id="PF13280">
    <property type="entry name" value="WYL"/>
    <property type="match status" value="1"/>
</dbReference>
<dbReference type="InterPro" id="IPR026881">
    <property type="entry name" value="WYL_dom"/>
</dbReference>
<dbReference type="HOGENOM" id="CLU_054168_2_0_6"/>
<organism evidence="3 4">
    <name type="scientific">Methylomonas methanica (strain DSM 25384 / MC09)</name>
    <dbReference type="NCBI Taxonomy" id="857087"/>
    <lineage>
        <taxon>Bacteria</taxon>
        <taxon>Pseudomonadati</taxon>
        <taxon>Pseudomonadota</taxon>
        <taxon>Gammaproteobacteria</taxon>
        <taxon>Methylococcales</taxon>
        <taxon>Methylococcaceae</taxon>
        <taxon>Methylomonas</taxon>
    </lineage>
</organism>
<evidence type="ECO:0000259" key="2">
    <source>
        <dbReference type="Pfam" id="PF26107"/>
    </source>
</evidence>
<dbReference type="eggNOG" id="COG2378">
    <property type="taxonomic scope" value="Bacteria"/>
</dbReference>
<accession>F9ZX23</accession>